<evidence type="ECO:0000256" key="7">
    <source>
        <dbReference type="ARBA" id="ARBA00023002"/>
    </source>
</evidence>
<evidence type="ECO:0000256" key="6">
    <source>
        <dbReference type="ARBA" id="ARBA00022989"/>
    </source>
</evidence>
<keyword evidence="11" id="KW-1185">Reference proteome</keyword>
<dbReference type="EMBL" id="JAQJAN010000012">
    <property type="protein sequence ID" value="KAJ5716199.1"/>
    <property type="molecule type" value="Genomic_DNA"/>
</dbReference>
<dbReference type="PANTHER" id="PTHR47356:SF2">
    <property type="entry name" value="FAD-BINDING DOMAIN-CONTAINING PROTEIN-RELATED"/>
    <property type="match status" value="1"/>
</dbReference>
<dbReference type="InterPro" id="IPR036188">
    <property type="entry name" value="FAD/NAD-bd_sf"/>
</dbReference>
<gene>
    <name evidence="10" type="ORF">N7493_008110</name>
</gene>
<evidence type="ECO:0000256" key="2">
    <source>
        <dbReference type="ARBA" id="ARBA00007992"/>
    </source>
</evidence>
<dbReference type="GO" id="GO:0004497">
    <property type="term" value="F:monooxygenase activity"/>
    <property type="evidence" value="ECO:0007669"/>
    <property type="project" value="InterPro"/>
</dbReference>
<dbReference type="InterPro" id="IPR002938">
    <property type="entry name" value="FAD-bd"/>
</dbReference>
<reference evidence="10" key="2">
    <citation type="submission" date="2023-01" db="EMBL/GenBank/DDBJ databases">
        <authorList>
            <person name="Petersen C."/>
        </authorList>
    </citation>
    <scope>NUCLEOTIDE SEQUENCE</scope>
    <source>
        <strain evidence="10">IBT 17514</strain>
    </source>
</reference>
<dbReference type="GO" id="GO:0016020">
    <property type="term" value="C:membrane"/>
    <property type="evidence" value="ECO:0007669"/>
    <property type="project" value="UniProtKB-SubCell"/>
</dbReference>
<keyword evidence="3" id="KW-0285">Flavoprotein</keyword>
<evidence type="ECO:0000259" key="9">
    <source>
        <dbReference type="Pfam" id="PF01494"/>
    </source>
</evidence>
<keyword evidence="6" id="KW-1133">Transmembrane helix</keyword>
<dbReference type="AlphaFoldDB" id="A0AAD6MTE3"/>
<feature type="domain" description="FAD-binding" evidence="9">
    <location>
        <begin position="10"/>
        <end position="352"/>
    </location>
</feature>
<accession>A0AAD6MTE3</accession>
<keyword evidence="8" id="KW-0472">Membrane</keyword>
<evidence type="ECO:0000256" key="1">
    <source>
        <dbReference type="ARBA" id="ARBA00004370"/>
    </source>
</evidence>
<dbReference type="PANTHER" id="PTHR47356">
    <property type="entry name" value="FAD-DEPENDENT MONOOXYGENASE ASQG-RELATED"/>
    <property type="match status" value="1"/>
</dbReference>
<comment type="similarity">
    <text evidence="2">Belongs to the paxM FAD-dependent monooxygenase family.</text>
</comment>
<dbReference type="GO" id="GO:0071949">
    <property type="term" value="F:FAD binding"/>
    <property type="evidence" value="ECO:0007669"/>
    <property type="project" value="InterPro"/>
</dbReference>
<dbReference type="Gene3D" id="3.50.50.60">
    <property type="entry name" value="FAD/NAD(P)-binding domain"/>
    <property type="match status" value="1"/>
</dbReference>
<dbReference type="SUPFAM" id="SSF51905">
    <property type="entry name" value="FAD/NAD(P)-binding domain"/>
    <property type="match status" value="1"/>
</dbReference>
<dbReference type="InterPro" id="IPR050562">
    <property type="entry name" value="FAD_mOase_fung"/>
</dbReference>
<dbReference type="Pfam" id="PF01494">
    <property type="entry name" value="FAD_binding_3"/>
    <property type="match status" value="1"/>
</dbReference>
<comment type="subcellular location">
    <subcellularLocation>
        <location evidence="1">Membrane</location>
    </subcellularLocation>
</comment>
<evidence type="ECO:0000313" key="10">
    <source>
        <dbReference type="EMBL" id="KAJ5716199.1"/>
    </source>
</evidence>
<evidence type="ECO:0000256" key="4">
    <source>
        <dbReference type="ARBA" id="ARBA00022692"/>
    </source>
</evidence>
<comment type="caution">
    <text evidence="10">The sequence shown here is derived from an EMBL/GenBank/DDBJ whole genome shotgun (WGS) entry which is preliminary data.</text>
</comment>
<evidence type="ECO:0000313" key="11">
    <source>
        <dbReference type="Proteomes" id="UP001215712"/>
    </source>
</evidence>
<organism evidence="10 11">
    <name type="scientific">Penicillium malachiteum</name>
    <dbReference type="NCBI Taxonomy" id="1324776"/>
    <lineage>
        <taxon>Eukaryota</taxon>
        <taxon>Fungi</taxon>
        <taxon>Dikarya</taxon>
        <taxon>Ascomycota</taxon>
        <taxon>Pezizomycotina</taxon>
        <taxon>Eurotiomycetes</taxon>
        <taxon>Eurotiomycetidae</taxon>
        <taxon>Eurotiales</taxon>
        <taxon>Aspergillaceae</taxon>
        <taxon>Penicillium</taxon>
    </lineage>
</organism>
<dbReference type="Proteomes" id="UP001215712">
    <property type="component" value="Unassembled WGS sequence"/>
</dbReference>
<keyword evidence="7" id="KW-0560">Oxidoreductase</keyword>
<dbReference type="PRINTS" id="PR00420">
    <property type="entry name" value="RNGMNOXGNASE"/>
</dbReference>
<name>A0AAD6MTE3_9EURO</name>
<evidence type="ECO:0000256" key="5">
    <source>
        <dbReference type="ARBA" id="ARBA00022827"/>
    </source>
</evidence>
<protein>
    <recommendedName>
        <fullName evidence="9">FAD-binding domain-containing protein</fullName>
    </recommendedName>
</protein>
<evidence type="ECO:0000256" key="8">
    <source>
        <dbReference type="ARBA" id="ARBA00023136"/>
    </source>
</evidence>
<keyword evidence="5" id="KW-0274">FAD</keyword>
<evidence type="ECO:0000256" key="3">
    <source>
        <dbReference type="ARBA" id="ARBA00022630"/>
    </source>
</evidence>
<sequence>MDRTMENPDFRVLIVGGSIAGLTLANSLSRAGIDFLVLEAHDRIVAPVGASLALTSNGAMILDQMNMYEDIAELFEPVDCLYTWLKDGQLLSKMDTPKLLQLRHNYPMAWIERQDLLHVLLEHLEEKDKVLLSKRVTSINDSGEGVIAYCADGTSYNGSMIAGADGVHSTVRTEMWRHMDISTSGNMLQKDKTAMVSEYSCVFGISNPTHGIKAGEVHRTWSEGFSIFVTVGKEGQVFWLLYAKLNGTYHPPDIPRYTTDDLDVHLKAYSETHVTKTVKFAAVCQNITSCSYVPLEEANYDYWTWGVFACLGDAIHKVNPCLSTTPNLGQGASLAIENAASLANHIVSILKTKNNEVMRAEISSGLNTWASVQMRRTKLICLTGNMLTRLETFATLKYRLVALYLVPYAGDLFADLVSMAVSGTRFLDFLPVPERCVNTPTLQLSWYIRLLWALCLRLV</sequence>
<keyword evidence="4" id="KW-0812">Transmembrane</keyword>
<proteinExistence type="inferred from homology"/>
<reference evidence="10" key="1">
    <citation type="journal article" date="2023" name="IMA Fungus">
        <title>Comparative genomic study of the Penicillium genus elucidates a diverse pangenome and 15 lateral gene transfer events.</title>
        <authorList>
            <person name="Petersen C."/>
            <person name="Sorensen T."/>
            <person name="Nielsen M.R."/>
            <person name="Sondergaard T.E."/>
            <person name="Sorensen J.L."/>
            <person name="Fitzpatrick D.A."/>
            <person name="Frisvad J.C."/>
            <person name="Nielsen K.L."/>
        </authorList>
    </citation>
    <scope>NUCLEOTIDE SEQUENCE</scope>
    <source>
        <strain evidence="10">IBT 17514</strain>
    </source>
</reference>